<dbReference type="AlphaFoldDB" id="A0A9P4UBM4"/>
<dbReference type="OrthoDB" id="3799668at2759"/>
<gene>
    <name evidence="2" type="ORF">P171DRAFT_30157</name>
</gene>
<organism evidence="2 3">
    <name type="scientific">Karstenula rhodostoma CBS 690.94</name>
    <dbReference type="NCBI Taxonomy" id="1392251"/>
    <lineage>
        <taxon>Eukaryota</taxon>
        <taxon>Fungi</taxon>
        <taxon>Dikarya</taxon>
        <taxon>Ascomycota</taxon>
        <taxon>Pezizomycotina</taxon>
        <taxon>Dothideomycetes</taxon>
        <taxon>Pleosporomycetidae</taxon>
        <taxon>Pleosporales</taxon>
        <taxon>Massarineae</taxon>
        <taxon>Didymosphaeriaceae</taxon>
        <taxon>Karstenula</taxon>
    </lineage>
</organism>
<name>A0A9P4UBM4_9PLEO</name>
<dbReference type="EMBL" id="MU001501">
    <property type="protein sequence ID" value="KAF2444291.1"/>
    <property type="molecule type" value="Genomic_DNA"/>
</dbReference>
<dbReference type="Proteomes" id="UP000799764">
    <property type="component" value="Unassembled WGS sequence"/>
</dbReference>
<sequence>MSLINRPFRGFSGTYTMPLPALPSPRSTSTSLDSERSTSDGSITCADAAPKPRRGLFHRSKTSPSKHLRPRGPSPSSSSSASPTGLDRPAPPTRAHTAEVPAAPAPPKSRFASLLKRQREERAPSSEEVERELEELYVKVYSKAERRAFFREWKTRQEERDAWEMKEWERGVVYVGEAEEEEEEEGRR</sequence>
<keyword evidence="3" id="KW-1185">Reference proteome</keyword>
<evidence type="ECO:0000256" key="1">
    <source>
        <dbReference type="SAM" id="MobiDB-lite"/>
    </source>
</evidence>
<proteinExistence type="predicted"/>
<evidence type="ECO:0000313" key="2">
    <source>
        <dbReference type="EMBL" id="KAF2444291.1"/>
    </source>
</evidence>
<evidence type="ECO:0000313" key="3">
    <source>
        <dbReference type="Proteomes" id="UP000799764"/>
    </source>
</evidence>
<feature type="compositionally biased region" description="Low complexity" evidence="1">
    <location>
        <begin position="74"/>
        <end position="83"/>
    </location>
</feature>
<accession>A0A9P4UBM4</accession>
<reference evidence="2" key="1">
    <citation type="journal article" date="2020" name="Stud. Mycol.">
        <title>101 Dothideomycetes genomes: a test case for predicting lifestyles and emergence of pathogens.</title>
        <authorList>
            <person name="Haridas S."/>
            <person name="Albert R."/>
            <person name="Binder M."/>
            <person name="Bloem J."/>
            <person name="Labutti K."/>
            <person name="Salamov A."/>
            <person name="Andreopoulos B."/>
            <person name="Baker S."/>
            <person name="Barry K."/>
            <person name="Bills G."/>
            <person name="Bluhm B."/>
            <person name="Cannon C."/>
            <person name="Castanera R."/>
            <person name="Culley D."/>
            <person name="Daum C."/>
            <person name="Ezra D."/>
            <person name="Gonzalez J."/>
            <person name="Henrissat B."/>
            <person name="Kuo A."/>
            <person name="Liang C."/>
            <person name="Lipzen A."/>
            <person name="Lutzoni F."/>
            <person name="Magnuson J."/>
            <person name="Mondo S."/>
            <person name="Nolan M."/>
            <person name="Ohm R."/>
            <person name="Pangilinan J."/>
            <person name="Park H.-J."/>
            <person name="Ramirez L."/>
            <person name="Alfaro M."/>
            <person name="Sun H."/>
            <person name="Tritt A."/>
            <person name="Yoshinaga Y."/>
            <person name="Zwiers L.-H."/>
            <person name="Turgeon B."/>
            <person name="Goodwin S."/>
            <person name="Spatafora J."/>
            <person name="Crous P."/>
            <person name="Grigoriev I."/>
        </authorList>
    </citation>
    <scope>NUCLEOTIDE SEQUENCE</scope>
    <source>
        <strain evidence="2">CBS 690.94</strain>
    </source>
</reference>
<feature type="compositionally biased region" description="Basic residues" evidence="1">
    <location>
        <begin position="51"/>
        <end position="70"/>
    </location>
</feature>
<feature type="region of interest" description="Disordered" evidence="1">
    <location>
        <begin position="1"/>
        <end position="131"/>
    </location>
</feature>
<protein>
    <submittedName>
        <fullName evidence="2">Uncharacterized protein</fullName>
    </submittedName>
</protein>
<comment type="caution">
    <text evidence="2">The sequence shown here is derived from an EMBL/GenBank/DDBJ whole genome shotgun (WGS) entry which is preliminary data.</text>
</comment>